<proteinExistence type="predicted"/>
<dbReference type="EMBL" id="MTYJ01000045">
    <property type="protein sequence ID" value="OQV18824.1"/>
    <property type="molecule type" value="Genomic_DNA"/>
</dbReference>
<gene>
    <name evidence="3" type="ORF">BV898_07081</name>
</gene>
<feature type="region of interest" description="Disordered" evidence="1">
    <location>
        <begin position="27"/>
        <end position="113"/>
    </location>
</feature>
<feature type="compositionally biased region" description="Pro residues" evidence="1">
    <location>
        <begin position="56"/>
        <end position="66"/>
    </location>
</feature>
<dbReference type="OrthoDB" id="2820488at2759"/>
<reference evidence="4" key="1">
    <citation type="submission" date="2017-01" db="EMBL/GenBank/DDBJ databases">
        <title>Comparative genomics of anhydrobiosis in the tardigrade Hypsibius dujardini.</title>
        <authorList>
            <person name="Yoshida Y."/>
            <person name="Koutsovoulos G."/>
            <person name="Laetsch D."/>
            <person name="Stevens L."/>
            <person name="Kumar S."/>
            <person name="Horikawa D."/>
            <person name="Ishino K."/>
            <person name="Komine S."/>
            <person name="Tomita M."/>
            <person name="Blaxter M."/>
            <person name="Arakawa K."/>
        </authorList>
    </citation>
    <scope>NUCLEOTIDE SEQUENCE [LARGE SCALE GENOMIC DNA]</scope>
    <source>
        <strain evidence="4">Z151</strain>
    </source>
</reference>
<dbReference type="Gene3D" id="3.10.450.50">
    <property type="match status" value="2"/>
</dbReference>
<dbReference type="InterPro" id="IPR032710">
    <property type="entry name" value="NTF2-like_dom_sf"/>
</dbReference>
<name>A0A1W0WUF0_HYPEX</name>
<feature type="signal peptide" evidence="2">
    <location>
        <begin position="1"/>
        <end position="21"/>
    </location>
</feature>
<evidence type="ECO:0000313" key="4">
    <source>
        <dbReference type="Proteomes" id="UP000192578"/>
    </source>
</evidence>
<sequence>MAHCLMLVGLLTVSSCMFAKGSSSFDGRPSFNEPPRFNFNGPPPSGGPPGNFGGRLPPPFGPPPLYNKPNGGPPFGGGQPPFHGPAPFGGRPPFVGPPSSQLPGEPMFPQQSNKKQQVLNFLKAFETGAQEPLSVINPNKFIEHDPTGFDGLAGVKGLQKALNGTARVNTVRVFQDGDYVFTHTDYDFFGPKFAFDILRFEGDHIVEHWDNLQTKPTQPNPSGHTMIDGPTKAWPVPVSETRSNKATVRKILQEHFIEGLPKTMSDFYDVNFIQHNPLFADGLKGMTAGYNAQKAVGKTWEYKKIHLVLGDGDFVLTQSEGVQAGQAVAIYDLFRLQNGKIAEHWDVIQNIPPATQFNHKNGKF</sequence>
<dbReference type="Proteomes" id="UP000192578">
    <property type="component" value="Unassembled WGS sequence"/>
</dbReference>
<feature type="chain" id="PRO_5012212911" description="SnoaL-like domain-containing protein" evidence="2">
    <location>
        <begin position="22"/>
        <end position="364"/>
    </location>
</feature>
<evidence type="ECO:0000256" key="2">
    <source>
        <dbReference type="SAM" id="SignalP"/>
    </source>
</evidence>
<comment type="caution">
    <text evidence="3">The sequence shown here is derived from an EMBL/GenBank/DDBJ whole genome shotgun (WGS) entry which is preliminary data.</text>
</comment>
<protein>
    <recommendedName>
        <fullName evidence="5">SnoaL-like domain-containing protein</fullName>
    </recommendedName>
</protein>
<evidence type="ECO:0000313" key="3">
    <source>
        <dbReference type="EMBL" id="OQV18824.1"/>
    </source>
</evidence>
<keyword evidence="2" id="KW-0732">Signal</keyword>
<keyword evidence="4" id="KW-1185">Reference proteome</keyword>
<organism evidence="3 4">
    <name type="scientific">Hypsibius exemplaris</name>
    <name type="common">Freshwater tardigrade</name>
    <dbReference type="NCBI Taxonomy" id="2072580"/>
    <lineage>
        <taxon>Eukaryota</taxon>
        <taxon>Metazoa</taxon>
        <taxon>Ecdysozoa</taxon>
        <taxon>Tardigrada</taxon>
        <taxon>Eutardigrada</taxon>
        <taxon>Parachela</taxon>
        <taxon>Hypsibioidea</taxon>
        <taxon>Hypsibiidae</taxon>
        <taxon>Hypsibius</taxon>
    </lineage>
</organism>
<dbReference type="AlphaFoldDB" id="A0A1W0WUF0"/>
<evidence type="ECO:0000256" key="1">
    <source>
        <dbReference type="SAM" id="MobiDB-lite"/>
    </source>
</evidence>
<evidence type="ECO:0008006" key="5">
    <source>
        <dbReference type="Google" id="ProtNLM"/>
    </source>
</evidence>
<accession>A0A1W0WUF0</accession>
<dbReference type="SUPFAM" id="SSF54427">
    <property type="entry name" value="NTF2-like"/>
    <property type="match status" value="2"/>
</dbReference>